<comment type="caution">
    <text evidence="1">The sequence shown here is derived from an EMBL/GenBank/DDBJ whole genome shotgun (WGS) entry which is preliminary data.</text>
</comment>
<organism evidence="1 2">
    <name type="scientific">Trifolium medium</name>
    <dbReference type="NCBI Taxonomy" id="97028"/>
    <lineage>
        <taxon>Eukaryota</taxon>
        <taxon>Viridiplantae</taxon>
        <taxon>Streptophyta</taxon>
        <taxon>Embryophyta</taxon>
        <taxon>Tracheophyta</taxon>
        <taxon>Spermatophyta</taxon>
        <taxon>Magnoliopsida</taxon>
        <taxon>eudicotyledons</taxon>
        <taxon>Gunneridae</taxon>
        <taxon>Pentapetalae</taxon>
        <taxon>rosids</taxon>
        <taxon>fabids</taxon>
        <taxon>Fabales</taxon>
        <taxon>Fabaceae</taxon>
        <taxon>Papilionoideae</taxon>
        <taxon>50 kb inversion clade</taxon>
        <taxon>NPAAA clade</taxon>
        <taxon>Hologalegina</taxon>
        <taxon>IRL clade</taxon>
        <taxon>Trifolieae</taxon>
        <taxon>Trifolium</taxon>
    </lineage>
</organism>
<sequence>SQSPIPLQILIPVSDPVPVLFLASDAIPDPFQIPIPVLKPVPVPVSAAFLFHRSLPEQVGWRRAREYPSTLGNKE</sequence>
<feature type="non-terminal residue" evidence="1">
    <location>
        <position position="75"/>
    </location>
</feature>
<proteinExistence type="predicted"/>
<accession>A0A392UHP0</accession>
<dbReference type="AlphaFoldDB" id="A0A392UHP0"/>
<dbReference type="Proteomes" id="UP000265520">
    <property type="component" value="Unassembled WGS sequence"/>
</dbReference>
<dbReference type="EMBL" id="LXQA010818301">
    <property type="protein sequence ID" value="MCI72448.1"/>
    <property type="molecule type" value="Genomic_DNA"/>
</dbReference>
<name>A0A392UHP0_9FABA</name>
<evidence type="ECO:0000313" key="2">
    <source>
        <dbReference type="Proteomes" id="UP000265520"/>
    </source>
</evidence>
<reference evidence="1 2" key="1">
    <citation type="journal article" date="2018" name="Front. Plant Sci.">
        <title>Red Clover (Trifolium pratense) and Zigzag Clover (T. medium) - A Picture of Genomic Similarities and Differences.</title>
        <authorList>
            <person name="Dluhosova J."/>
            <person name="Istvanek J."/>
            <person name="Nedelnik J."/>
            <person name="Repkova J."/>
        </authorList>
    </citation>
    <scope>NUCLEOTIDE SEQUENCE [LARGE SCALE GENOMIC DNA]</scope>
    <source>
        <strain evidence="2">cv. 10/8</strain>
        <tissue evidence="1">Leaf</tissue>
    </source>
</reference>
<evidence type="ECO:0000313" key="1">
    <source>
        <dbReference type="EMBL" id="MCI72448.1"/>
    </source>
</evidence>
<keyword evidence="2" id="KW-1185">Reference proteome</keyword>
<protein>
    <submittedName>
        <fullName evidence="1">Uncharacterized protein</fullName>
    </submittedName>
</protein>
<feature type="non-terminal residue" evidence="1">
    <location>
        <position position="1"/>
    </location>
</feature>